<protein>
    <submittedName>
        <fullName evidence="1">Uncharacterized protein</fullName>
    </submittedName>
</protein>
<organism evidence="1">
    <name type="scientific">Glycine max</name>
    <name type="common">Soybean</name>
    <name type="synonym">Glycine hispida</name>
    <dbReference type="NCBI Taxonomy" id="3847"/>
    <lineage>
        <taxon>Eukaryota</taxon>
        <taxon>Viridiplantae</taxon>
        <taxon>Streptophyta</taxon>
        <taxon>Embryophyta</taxon>
        <taxon>Tracheophyta</taxon>
        <taxon>Spermatophyta</taxon>
        <taxon>Magnoliopsida</taxon>
        <taxon>eudicotyledons</taxon>
        <taxon>Gunneridae</taxon>
        <taxon>Pentapetalae</taxon>
        <taxon>rosids</taxon>
        <taxon>fabids</taxon>
        <taxon>Fabales</taxon>
        <taxon>Fabaceae</taxon>
        <taxon>Papilionoideae</taxon>
        <taxon>50 kb inversion clade</taxon>
        <taxon>NPAAA clade</taxon>
        <taxon>indigoferoid/millettioid clade</taxon>
        <taxon>Phaseoleae</taxon>
        <taxon>Glycine</taxon>
        <taxon>Glycine subgen. Soja</taxon>
    </lineage>
</organism>
<dbReference type="EMBL" id="BT095579">
    <property type="protein sequence ID" value="ACU19825.1"/>
    <property type="molecule type" value="mRNA"/>
</dbReference>
<dbReference type="AlphaFoldDB" id="C6TDC3"/>
<evidence type="ECO:0000313" key="1">
    <source>
        <dbReference type="EMBL" id="ACU19825.1"/>
    </source>
</evidence>
<sequence length="88" mass="9927">MLRFDRILGGFDEGRTGLTFEGGCWIATVDEVLENGTLQSREHAKSEPCKQREPILSKGVSEGDLLQSKAHTLLQLLRESLYPEYTLF</sequence>
<accession>C6TDC3</accession>
<reference evidence="1" key="1">
    <citation type="submission" date="2009-08" db="EMBL/GenBank/DDBJ databases">
        <authorList>
            <person name="Cheung F."/>
            <person name="Xiao Y."/>
            <person name="Chan A."/>
            <person name="Moskal W."/>
            <person name="Town C.D."/>
        </authorList>
    </citation>
    <scope>NUCLEOTIDE SEQUENCE</scope>
</reference>
<proteinExistence type="evidence at transcript level"/>
<name>C6TDC3_SOYBN</name>